<keyword evidence="2" id="KW-1185">Reference proteome</keyword>
<accession>A0ABT9QUS3</accession>
<name>A0ABT9QUS3_9ACTN</name>
<sequence length="58" mass="5760">MHTAIVHPSGAKIRWVELPGTGPARVYVHGLGACAAPYFAAAVAHLTAAPIGGVAQGA</sequence>
<protein>
    <recommendedName>
        <fullName evidence="3">Alpha/beta hydrolase</fullName>
    </recommendedName>
</protein>
<reference evidence="1 2" key="1">
    <citation type="submission" date="2023-07" db="EMBL/GenBank/DDBJ databases">
        <title>Sequencing the genomes of 1000 actinobacteria strains.</title>
        <authorList>
            <person name="Klenk H.-P."/>
        </authorList>
    </citation>
    <scope>NUCLEOTIDE SEQUENCE [LARGE SCALE GENOMIC DNA]</scope>
    <source>
        <strain evidence="1 2">DSM 46740</strain>
    </source>
</reference>
<evidence type="ECO:0008006" key="3">
    <source>
        <dbReference type="Google" id="ProtNLM"/>
    </source>
</evidence>
<gene>
    <name evidence="1" type="ORF">J2853_009249</name>
</gene>
<dbReference type="EMBL" id="JAUSQU010000001">
    <property type="protein sequence ID" value="MDP9850038.1"/>
    <property type="molecule type" value="Genomic_DNA"/>
</dbReference>
<evidence type="ECO:0000313" key="2">
    <source>
        <dbReference type="Proteomes" id="UP001225356"/>
    </source>
</evidence>
<dbReference type="Proteomes" id="UP001225356">
    <property type="component" value="Unassembled WGS sequence"/>
</dbReference>
<comment type="caution">
    <text evidence="1">The sequence shown here is derived from an EMBL/GenBank/DDBJ whole genome shotgun (WGS) entry which is preliminary data.</text>
</comment>
<dbReference type="RefSeq" id="WP_307568216.1">
    <property type="nucleotide sequence ID" value="NZ_JAUSQU010000001.1"/>
</dbReference>
<evidence type="ECO:0000313" key="1">
    <source>
        <dbReference type="EMBL" id="MDP9850038.1"/>
    </source>
</evidence>
<proteinExistence type="predicted"/>
<organism evidence="1 2">
    <name type="scientific">Streptosporangium lutulentum</name>
    <dbReference type="NCBI Taxonomy" id="1461250"/>
    <lineage>
        <taxon>Bacteria</taxon>
        <taxon>Bacillati</taxon>
        <taxon>Actinomycetota</taxon>
        <taxon>Actinomycetes</taxon>
        <taxon>Streptosporangiales</taxon>
        <taxon>Streptosporangiaceae</taxon>
        <taxon>Streptosporangium</taxon>
    </lineage>
</organism>